<evidence type="ECO:0000313" key="1">
    <source>
        <dbReference type="EMBL" id="MFC6669707.1"/>
    </source>
</evidence>
<keyword evidence="2" id="KW-1185">Reference proteome</keyword>
<evidence type="ECO:0000313" key="2">
    <source>
        <dbReference type="Proteomes" id="UP001596422"/>
    </source>
</evidence>
<dbReference type="EMBL" id="JBHSWE010000001">
    <property type="protein sequence ID" value="MFC6669707.1"/>
    <property type="molecule type" value="Genomic_DNA"/>
</dbReference>
<reference evidence="2" key="1">
    <citation type="journal article" date="2019" name="Int. J. Syst. Evol. Microbiol.">
        <title>The Global Catalogue of Microorganisms (GCM) 10K type strain sequencing project: providing services to taxonomists for standard genome sequencing and annotation.</title>
        <authorList>
            <consortium name="The Broad Institute Genomics Platform"/>
            <consortium name="The Broad Institute Genome Sequencing Center for Infectious Disease"/>
            <person name="Wu L."/>
            <person name="Ma J."/>
        </authorList>
    </citation>
    <scope>NUCLEOTIDE SEQUENCE [LARGE SCALE GENOMIC DNA]</scope>
    <source>
        <strain evidence="2">NBRC 111756</strain>
    </source>
</reference>
<gene>
    <name evidence="1" type="ORF">ACFQDL_06115</name>
</gene>
<protein>
    <submittedName>
        <fullName evidence="1">Uncharacterized protein</fullName>
    </submittedName>
</protein>
<accession>A0ABW1ZWY4</accession>
<dbReference type="RefSeq" id="WP_379908247.1">
    <property type="nucleotide sequence ID" value="NZ_JBHSWE010000001.1"/>
</dbReference>
<dbReference type="Proteomes" id="UP001596422">
    <property type="component" value="Unassembled WGS sequence"/>
</dbReference>
<name>A0ABW1ZWY4_9GAMM</name>
<sequence>MLINDYLQTDRNSEALALARRYGDDIGVETRFGAVLALYRLGDLPGAAQTLADALEAFPEVVRYLTLKRIRKPEMREGFFRPGGEDQAWLYREAMRETWAQTEGALEWLKKTAKQQKR</sequence>
<comment type="caution">
    <text evidence="1">The sequence shown here is derived from an EMBL/GenBank/DDBJ whole genome shotgun (WGS) entry which is preliminary data.</text>
</comment>
<proteinExistence type="predicted"/>
<organism evidence="1 2">
    <name type="scientific">Marinobacterium aestuariivivens</name>
    <dbReference type="NCBI Taxonomy" id="1698799"/>
    <lineage>
        <taxon>Bacteria</taxon>
        <taxon>Pseudomonadati</taxon>
        <taxon>Pseudomonadota</taxon>
        <taxon>Gammaproteobacteria</taxon>
        <taxon>Oceanospirillales</taxon>
        <taxon>Oceanospirillaceae</taxon>
        <taxon>Marinobacterium</taxon>
    </lineage>
</organism>